<dbReference type="SUPFAM" id="SSF50037">
    <property type="entry name" value="C-terminal domain of transcriptional repressors"/>
    <property type="match status" value="1"/>
</dbReference>
<organism evidence="7 8">
    <name type="scientific">Ruminococcus bromii</name>
    <dbReference type="NCBI Taxonomy" id="40518"/>
    <lineage>
        <taxon>Bacteria</taxon>
        <taxon>Bacillati</taxon>
        <taxon>Bacillota</taxon>
        <taxon>Clostridia</taxon>
        <taxon>Eubacteriales</taxon>
        <taxon>Oscillospiraceae</taxon>
        <taxon>Ruminococcus</taxon>
    </lineage>
</organism>
<dbReference type="Pfam" id="PF02237">
    <property type="entry name" value="BPL_C"/>
    <property type="match status" value="1"/>
</dbReference>
<evidence type="ECO:0000313" key="8">
    <source>
        <dbReference type="Proteomes" id="UP001056693"/>
    </source>
</evidence>
<dbReference type="InterPro" id="IPR004143">
    <property type="entry name" value="BPL_LPL_catalytic"/>
</dbReference>
<gene>
    <name evidence="5" type="primary">birA</name>
    <name evidence="7" type="ORF">E2N93_08870</name>
</gene>
<comment type="catalytic activity">
    <reaction evidence="5">
        <text>biotin + L-lysyl-[protein] + ATP = N(6)-biotinyl-L-lysyl-[protein] + AMP + diphosphate + H(+)</text>
        <dbReference type="Rhea" id="RHEA:11756"/>
        <dbReference type="Rhea" id="RHEA-COMP:9752"/>
        <dbReference type="Rhea" id="RHEA-COMP:10505"/>
        <dbReference type="ChEBI" id="CHEBI:15378"/>
        <dbReference type="ChEBI" id="CHEBI:29969"/>
        <dbReference type="ChEBI" id="CHEBI:30616"/>
        <dbReference type="ChEBI" id="CHEBI:33019"/>
        <dbReference type="ChEBI" id="CHEBI:57586"/>
        <dbReference type="ChEBI" id="CHEBI:83144"/>
        <dbReference type="ChEBI" id="CHEBI:456215"/>
        <dbReference type="EC" id="6.3.4.15"/>
    </reaction>
</comment>
<dbReference type="Proteomes" id="UP001056693">
    <property type="component" value="Unassembled WGS sequence"/>
</dbReference>
<comment type="function">
    <text evidence="5">Acts both as a biotin--[acetyl-CoA-carboxylase] ligase and a repressor.</text>
</comment>
<dbReference type="InterPro" id="IPR004408">
    <property type="entry name" value="Biotin_CoA_COase_ligase"/>
</dbReference>
<dbReference type="GO" id="GO:0004077">
    <property type="term" value="F:biotin--[biotin carboxyl-carrier protein] ligase activity"/>
    <property type="evidence" value="ECO:0007669"/>
    <property type="project" value="UniProtKB-EC"/>
</dbReference>
<evidence type="ECO:0000256" key="5">
    <source>
        <dbReference type="HAMAP-Rule" id="MF_00978"/>
    </source>
</evidence>
<keyword evidence="4 5" id="KW-0092">Biotin</keyword>
<dbReference type="Gene3D" id="3.30.930.10">
    <property type="entry name" value="Bira Bifunctional Protein, Domain 2"/>
    <property type="match status" value="1"/>
</dbReference>
<protein>
    <recommendedName>
        <fullName evidence="5">Bifunctional ligase/repressor BirA</fullName>
    </recommendedName>
    <alternativeName>
        <fullName evidence="5">Biotin--[acetyl-CoA-carboxylase] ligase</fullName>
        <ecNumber evidence="5">6.3.4.15</ecNumber>
    </alternativeName>
    <alternativeName>
        <fullName evidence="5">Biotin--protein ligase</fullName>
    </alternativeName>
    <alternativeName>
        <fullName evidence="5">Biotin-[acetyl-CoA carboxylase] synthetase</fullName>
    </alternativeName>
</protein>
<proteinExistence type="inferred from homology"/>
<keyword evidence="5" id="KW-0805">Transcription regulation</keyword>
<comment type="caution">
    <text evidence="7">The sequence shown here is derived from an EMBL/GenBank/DDBJ whole genome shotgun (WGS) entry which is preliminary data.</text>
</comment>
<dbReference type="PANTHER" id="PTHR12835">
    <property type="entry name" value="BIOTIN PROTEIN LIGASE"/>
    <property type="match status" value="1"/>
</dbReference>
<dbReference type="SUPFAM" id="SSF46785">
    <property type="entry name" value="Winged helix' DNA-binding domain"/>
    <property type="match status" value="1"/>
</dbReference>
<evidence type="ECO:0000313" key="7">
    <source>
        <dbReference type="EMBL" id="MCL3788112.1"/>
    </source>
</evidence>
<evidence type="ECO:0000256" key="4">
    <source>
        <dbReference type="ARBA" id="ARBA00023267"/>
    </source>
</evidence>
<dbReference type="HAMAP" id="MF_00978">
    <property type="entry name" value="Bifunct_BirA"/>
    <property type="match status" value="1"/>
</dbReference>
<keyword evidence="8" id="KW-1185">Reference proteome</keyword>
<dbReference type="PROSITE" id="PS51733">
    <property type="entry name" value="BPL_LPL_CATALYTIC"/>
    <property type="match status" value="1"/>
</dbReference>
<sequence length="325" mass="36038">MIFMHEKIVELLSQTEDYISGQELSTQLGVSRQAVWKAINTLKSQGYVFDSITRKGYKLVAYPEHLNTYAVKSHLNTNLIGKNLTVLDSVTSTNDYLKILGANGCESGTLVASREQTKGKGRLGRVWQTKKDDGIAFSFLLRPDLAPNEITGITPLAGLAVCKAIRDYTGIDCKIKWPNDIITGHKKLVGILTELSAEFSAVEYTITGIGINVEHTQFPQEIAHKATSIFLETGKHIDRNEFLAVVIEYLERELLTNDLRLTEKALKEYTSLCATIGRNVSFFRNSQQLNGVAEKIDNNGELVVKLEDGTLHTVNSGEVTVQGIY</sequence>
<feature type="binding site" evidence="5">
    <location>
        <position position="187"/>
    </location>
    <ligand>
        <name>biotin</name>
        <dbReference type="ChEBI" id="CHEBI:57586"/>
    </ligand>
</feature>
<feature type="domain" description="BPL/LPL catalytic" evidence="6">
    <location>
        <begin position="69"/>
        <end position="258"/>
    </location>
</feature>
<keyword evidence="3 5" id="KW-0067">ATP-binding</keyword>
<dbReference type="InterPro" id="IPR003142">
    <property type="entry name" value="BPL_C"/>
</dbReference>
<dbReference type="InterPro" id="IPR013196">
    <property type="entry name" value="HTH_11"/>
</dbReference>
<dbReference type="NCBIfam" id="TIGR00121">
    <property type="entry name" value="birA_ligase"/>
    <property type="match status" value="1"/>
</dbReference>
<dbReference type="InterPro" id="IPR036390">
    <property type="entry name" value="WH_DNA-bd_sf"/>
</dbReference>
<dbReference type="InterPro" id="IPR036388">
    <property type="entry name" value="WH-like_DNA-bd_sf"/>
</dbReference>
<dbReference type="InterPro" id="IPR008988">
    <property type="entry name" value="Transcriptional_repressor_C"/>
</dbReference>
<keyword evidence="2 5" id="KW-0547">Nucleotide-binding</keyword>
<keyword evidence="5" id="KW-0238">DNA-binding</keyword>
<keyword evidence="5" id="KW-0804">Transcription</keyword>
<accession>A0ABT0NJL0</accession>
<dbReference type="Pfam" id="PF08279">
    <property type="entry name" value="HTH_11"/>
    <property type="match status" value="1"/>
</dbReference>
<evidence type="ECO:0000256" key="2">
    <source>
        <dbReference type="ARBA" id="ARBA00022741"/>
    </source>
</evidence>
<dbReference type="CDD" id="cd16442">
    <property type="entry name" value="BPL"/>
    <property type="match status" value="1"/>
</dbReference>
<dbReference type="InterPro" id="IPR045864">
    <property type="entry name" value="aa-tRNA-synth_II/BPL/LPL"/>
</dbReference>
<feature type="binding site" evidence="5">
    <location>
        <position position="116"/>
    </location>
    <ligand>
        <name>biotin</name>
        <dbReference type="ChEBI" id="CHEBI:57586"/>
    </ligand>
</feature>
<reference evidence="7 8" key="1">
    <citation type="submission" date="2019-03" db="EMBL/GenBank/DDBJ databases">
        <authorList>
            <person name="Molinero N."/>
            <person name="Sanchez B."/>
            <person name="Walker A."/>
            <person name="Duncan S."/>
            <person name="Delgado S."/>
            <person name="Margolles A."/>
        </authorList>
    </citation>
    <scope>NUCLEOTIDE SEQUENCE [LARGE SCALE GENOMIC DNA]</scope>
    <source>
        <strain evidence="7 8">IPLA60002</strain>
    </source>
</reference>
<keyword evidence="1 5" id="KW-0436">Ligase</keyword>
<comment type="similarity">
    <text evidence="5">Belongs to the biotin--protein ligase family.</text>
</comment>
<dbReference type="EMBL" id="SNUZ01000012">
    <property type="protein sequence ID" value="MCL3788112.1"/>
    <property type="molecule type" value="Genomic_DNA"/>
</dbReference>
<evidence type="ECO:0000259" key="6">
    <source>
        <dbReference type="PROSITE" id="PS51733"/>
    </source>
</evidence>
<comment type="caution">
    <text evidence="5">Lacks conserved residue(s) required for the propagation of feature annotation.</text>
</comment>
<dbReference type="EC" id="6.3.4.15" evidence="5"/>
<dbReference type="Gene3D" id="2.30.30.100">
    <property type="match status" value="1"/>
</dbReference>
<evidence type="ECO:0000256" key="3">
    <source>
        <dbReference type="ARBA" id="ARBA00022840"/>
    </source>
</evidence>
<dbReference type="InterPro" id="IPR030855">
    <property type="entry name" value="Bifunct_BirA"/>
</dbReference>
<keyword evidence="5" id="KW-0678">Repressor</keyword>
<name>A0ABT0NJL0_9FIRM</name>
<feature type="binding site" evidence="5">
    <location>
        <begin position="92"/>
        <end position="94"/>
    </location>
    <ligand>
        <name>biotin</name>
        <dbReference type="ChEBI" id="CHEBI:57586"/>
    </ligand>
</feature>
<dbReference type="Pfam" id="PF03099">
    <property type="entry name" value="BPL_LplA_LipB"/>
    <property type="match status" value="1"/>
</dbReference>
<dbReference type="PANTHER" id="PTHR12835:SF5">
    <property type="entry name" value="BIOTIN--PROTEIN LIGASE"/>
    <property type="match status" value="1"/>
</dbReference>
<dbReference type="SUPFAM" id="SSF55681">
    <property type="entry name" value="Class II aaRS and biotin synthetases"/>
    <property type="match status" value="1"/>
</dbReference>
<evidence type="ECO:0000256" key="1">
    <source>
        <dbReference type="ARBA" id="ARBA00022598"/>
    </source>
</evidence>
<dbReference type="Gene3D" id="1.10.10.10">
    <property type="entry name" value="Winged helix-like DNA-binding domain superfamily/Winged helix DNA-binding domain"/>
    <property type="match status" value="1"/>
</dbReference>
<feature type="DNA-binding region" description="H-T-H motif" evidence="5">
    <location>
        <begin position="21"/>
        <end position="40"/>
    </location>
</feature>